<dbReference type="SUPFAM" id="SSF53822">
    <property type="entry name" value="Periplasmic binding protein-like I"/>
    <property type="match status" value="1"/>
</dbReference>
<keyword evidence="4" id="KW-0804">Transcription</keyword>
<dbReference type="EMBL" id="MZGV01000017">
    <property type="protein sequence ID" value="OPJ62158.1"/>
    <property type="molecule type" value="Genomic_DNA"/>
</dbReference>
<dbReference type="InterPro" id="IPR000843">
    <property type="entry name" value="HTH_LacI"/>
</dbReference>
<dbReference type="PANTHER" id="PTHR30146:SF148">
    <property type="entry name" value="HTH-TYPE TRANSCRIPTIONAL REPRESSOR PURR-RELATED"/>
    <property type="match status" value="1"/>
</dbReference>
<dbReference type="AlphaFoldDB" id="A0A1V4IQ53"/>
<dbReference type="InterPro" id="IPR046335">
    <property type="entry name" value="LacI/GalR-like_sensor"/>
</dbReference>
<evidence type="ECO:0000256" key="3">
    <source>
        <dbReference type="ARBA" id="ARBA00023125"/>
    </source>
</evidence>
<feature type="domain" description="HTH lacI-type" evidence="5">
    <location>
        <begin position="1"/>
        <end position="55"/>
    </location>
</feature>
<dbReference type="SUPFAM" id="SSF47413">
    <property type="entry name" value="lambda repressor-like DNA-binding domains"/>
    <property type="match status" value="1"/>
</dbReference>
<proteinExistence type="predicted"/>
<dbReference type="Pfam" id="PF00356">
    <property type="entry name" value="LacI"/>
    <property type="match status" value="1"/>
</dbReference>
<evidence type="ECO:0000259" key="5">
    <source>
        <dbReference type="PROSITE" id="PS50932"/>
    </source>
</evidence>
<evidence type="ECO:0000256" key="2">
    <source>
        <dbReference type="ARBA" id="ARBA00023015"/>
    </source>
</evidence>
<dbReference type="CDD" id="cd06288">
    <property type="entry name" value="PBP1_sucrose_transcription_regulator"/>
    <property type="match status" value="1"/>
</dbReference>
<keyword evidence="1" id="KW-0678">Repressor</keyword>
<evidence type="ECO:0000313" key="6">
    <source>
        <dbReference type="EMBL" id="OPJ62158.1"/>
    </source>
</evidence>
<dbReference type="RefSeq" id="WP_079423801.1">
    <property type="nucleotide sequence ID" value="NZ_MZGV01000017.1"/>
</dbReference>
<dbReference type="CDD" id="cd01392">
    <property type="entry name" value="HTH_LacI"/>
    <property type="match status" value="1"/>
</dbReference>
<keyword evidence="2" id="KW-0805">Transcription regulation</keyword>
<keyword evidence="3" id="KW-0238">DNA-binding</keyword>
<dbReference type="PANTHER" id="PTHR30146">
    <property type="entry name" value="LACI-RELATED TRANSCRIPTIONAL REPRESSOR"/>
    <property type="match status" value="1"/>
</dbReference>
<dbReference type="SMART" id="SM00354">
    <property type="entry name" value="HTH_LACI"/>
    <property type="match status" value="1"/>
</dbReference>
<reference evidence="6 7" key="1">
    <citation type="submission" date="2017-03" db="EMBL/GenBank/DDBJ databases">
        <title>Genome sequence of Clostridium oryzae DSM 28571.</title>
        <authorList>
            <person name="Poehlein A."/>
            <person name="Daniel R."/>
        </authorList>
    </citation>
    <scope>NUCLEOTIDE SEQUENCE [LARGE SCALE GENOMIC DNA]</scope>
    <source>
        <strain evidence="6 7">DSM 28571</strain>
    </source>
</reference>
<keyword evidence="7" id="KW-1185">Reference proteome</keyword>
<name>A0A1V4IQ53_9CLOT</name>
<dbReference type="InterPro" id="IPR010982">
    <property type="entry name" value="Lambda_DNA-bd_dom_sf"/>
</dbReference>
<dbReference type="GO" id="GO:0000976">
    <property type="term" value="F:transcription cis-regulatory region binding"/>
    <property type="evidence" value="ECO:0007669"/>
    <property type="project" value="TreeGrafter"/>
</dbReference>
<protein>
    <submittedName>
        <fullName evidence="6">Catabolite control protein A</fullName>
    </submittedName>
</protein>
<dbReference type="Pfam" id="PF13377">
    <property type="entry name" value="Peripla_BP_3"/>
    <property type="match status" value="1"/>
</dbReference>
<dbReference type="OrthoDB" id="9784962at2"/>
<dbReference type="PROSITE" id="PS50932">
    <property type="entry name" value="HTH_LACI_2"/>
    <property type="match status" value="1"/>
</dbReference>
<accession>A0A1V4IQ53</accession>
<dbReference type="Proteomes" id="UP000190080">
    <property type="component" value="Unassembled WGS sequence"/>
</dbReference>
<dbReference type="STRING" id="1450648.CLORY_19810"/>
<dbReference type="Gene3D" id="1.10.260.40">
    <property type="entry name" value="lambda repressor-like DNA-binding domains"/>
    <property type="match status" value="1"/>
</dbReference>
<comment type="caution">
    <text evidence="6">The sequence shown here is derived from an EMBL/GenBank/DDBJ whole genome shotgun (WGS) entry which is preliminary data.</text>
</comment>
<organism evidence="6 7">
    <name type="scientific">Clostridium oryzae</name>
    <dbReference type="NCBI Taxonomy" id="1450648"/>
    <lineage>
        <taxon>Bacteria</taxon>
        <taxon>Bacillati</taxon>
        <taxon>Bacillota</taxon>
        <taxon>Clostridia</taxon>
        <taxon>Eubacteriales</taxon>
        <taxon>Clostridiaceae</taxon>
        <taxon>Clostridium</taxon>
    </lineage>
</organism>
<sequence length="343" mass="38677">MNIKELSKLAGVSVATVSYVLNDSGNVSDETRQKVLRLAKEYNYKPNSIAKSLRTNKSNTIGVLVEDITVWFAPEIIKGISKYADSNQKNIILSDLGLFSKIGYKFQDIEKYKQYINDKMSLLLSTQVDGIIYVGMHDRNIDNVVEKIKRPIVFVYCYTEKSDDVYVTYDNTDISYEIGEILVKRGHRKIAAICGAYDSKPSYKRFCGFKKALYDNGVEMDDKYVKFGNWQSEQGYSCAKELLMMEDRPTAIFAFNDLMAAGALKAARELKISVPNDLSIIGFDDRELSSYISPMLSTVKVPLEDMGVKANEVLGNLILKKKLQSNKIIVPCAYVDRETVGNK</sequence>
<dbReference type="Gene3D" id="3.40.50.2300">
    <property type="match status" value="2"/>
</dbReference>
<dbReference type="GO" id="GO:0003700">
    <property type="term" value="F:DNA-binding transcription factor activity"/>
    <property type="evidence" value="ECO:0007669"/>
    <property type="project" value="TreeGrafter"/>
</dbReference>
<gene>
    <name evidence="6" type="primary">ccpA_3</name>
    <name evidence="6" type="ORF">CLORY_19810</name>
</gene>
<evidence type="ECO:0000313" key="7">
    <source>
        <dbReference type="Proteomes" id="UP000190080"/>
    </source>
</evidence>
<dbReference type="InterPro" id="IPR028082">
    <property type="entry name" value="Peripla_BP_I"/>
</dbReference>
<evidence type="ECO:0000256" key="4">
    <source>
        <dbReference type="ARBA" id="ARBA00023163"/>
    </source>
</evidence>
<evidence type="ECO:0000256" key="1">
    <source>
        <dbReference type="ARBA" id="ARBA00022491"/>
    </source>
</evidence>